<evidence type="ECO:0000256" key="10">
    <source>
        <dbReference type="SAM" id="Phobius"/>
    </source>
</evidence>
<dbReference type="GO" id="GO:0000155">
    <property type="term" value="F:phosphorelay sensor kinase activity"/>
    <property type="evidence" value="ECO:0007669"/>
    <property type="project" value="InterPro"/>
</dbReference>
<dbReference type="Pfam" id="PF00512">
    <property type="entry name" value="HisKA"/>
    <property type="match status" value="1"/>
</dbReference>
<dbReference type="InterPro" id="IPR003594">
    <property type="entry name" value="HATPase_dom"/>
</dbReference>
<comment type="subcellular location">
    <subcellularLocation>
        <location evidence="2">Cell membrane</location>
        <topology evidence="2">Multi-pass membrane protein</topology>
    </subcellularLocation>
</comment>
<dbReference type="PROSITE" id="PS50109">
    <property type="entry name" value="HIS_KIN"/>
    <property type="match status" value="1"/>
</dbReference>
<dbReference type="Proteomes" id="UP000184339">
    <property type="component" value="Unassembled WGS sequence"/>
</dbReference>
<dbReference type="RefSeq" id="WP_072780975.1">
    <property type="nucleotide sequence ID" value="NZ_FRCX01000001.1"/>
</dbReference>
<keyword evidence="5" id="KW-0597">Phosphoprotein</keyword>
<feature type="domain" description="Histidine kinase" evidence="11">
    <location>
        <begin position="258"/>
        <end position="474"/>
    </location>
</feature>
<dbReference type="SMART" id="SM00304">
    <property type="entry name" value="HAMP"/>
    <property type="match status" value="1"/>
</dbReference>
<keyword evidence="10" id="KW-1133">Transmembrane helix</keyword>
<keyword evidence="7" id="KW-0547">Nucleotide-binding</keyword>
<evidence type="ECO:0000259" key="11">
    <source>
        <dbReference type="PROSITE" id="PS50109"/>
    </source>
</evidence>
<dbReference type="CDD" id="cd00075">
    <property type="entry name" value="HATPase"/>
    <property type="match status" value="1"/>
</dbReference>
<dbReference type="EMBL" id="FRCX01000001">
    <property type="protein sequence ID" value="SHM38077.1"/>
    <property type="molecule type" value="Genomic_DNA"/>
</dbReference>
<evidence type="ECO:0000256" key="2">
    <source>
        <dbReference type="ARBA" id="ARBA00004651"/>
    </source>
</evidence>
<dbReference type="GO" id="GO:0005524">
    <property type="term" value="F:ATP binding"/>
    <property type="evidence" value="ECO:0007669"/>
    <property type="project" value="UniProtKB-KW"/>
</dbReference>
<sequence length="474" mass="52279">MLSKLSFRQLLLGVFLLIAVLLSAASLHALWTLDRLAAHSRDSGRHALALTENIQQLAERSVAMTRSARQYLVLDDPAFRKRYADAWRDAQLLLDAVATALPYTPPPVFEQWRASGEQAWNILQTPSRPRSSARQQALERVLAPLPGVNDQLAEEAKQEVERRNSLLLAELDQRRAVLKAQVIGSIVLAALLAGGFGLWLSRPLEQIEQAIDTLGENRYDQAIDVRGPSDLHRVGQQLNWLRQRLGDLEADKARFLRHISHELKTPLAALREGVALLEDGVAGALSPNQREIAGILNQNTVALQSQIEALLRYNAATFDAQHVQRQRVDMNNLLTQAIDSQRLQWQAARLTVIAEGRASPITADADKMAIVLGNLLSNAVRFSPAGGLISFRLGELNDKLLLDCVDQGPGVAPEDAARIFEPFYQGQRQPPGARRGNGIGLSIVHEYVAAHGGVLKLLPSERGAHFHLELPYES</sequence>
<dbReference type="OrthoDB" id="9804645at2"/>
<dbReference type="PANTHER" id="PTHR44936">
    <property type="entry name" value="SENSOR PROTEIN CREC"/>
    <property type="match status" value="1"/>
</dbReference>
<dbReference type="PROSITE" id="PS50885">
    <property type="entry name" value="HAMP"/>
    <property type="match status" value="1"/>
</dbReference>
<evidence type="ECO:0000256" key="4">
    <source>
        <dbReference type="ARBA" id="ARBA00022475"/>
    </source>
</evidence>
<keyword evidence="4" id="KW-1003">Cell membrane</keyword>
<dbReference type="AlphaFoldDB" id="A0A1M7ICA1"/>
<evidence type="ECO:0000256" key="3">
    <source>
        <dbReference type="ARBA" id="ARBA00012438"/>
    </source>
</evidence>
<dbReference type="Pfam" id="PF00672">
    <property type="entry name" value="HAMP"/>
    <property type="match status" value="1"/>
</dbReference>
<dbReference type="InterPro" id="IPR005467">
    <property type="entry name" value="His_kinase_dom"/>
</dbReference>
<keyword evidence="8 13" id="KW-0418">Kinase</keyword>
<dbReference type="InterPro" id="IPR036890">
    <property type="entry name" value="HATPase_C_sf"/>
</dbReference>
<gene>
    <name evidence="13" type="ORF">SAMN05192549_101451</name>
</gene>
<keyword evidence="9" id="KW-0067">ATP-binding</keyword>
<name>A0A1M7ICA1_9BURK</name>
<evidence type="ECO:0000256" key="5">
    <source>
        <dbReference type="ARBA" id="ARBA00022553"/>
    </source>
</evidence>
<dbReference type="GO" id="GO:0005886">
    <property type="term" value="C:plasma membrane"/>
    <property type="evidence" value="ECO:0007669"/>
    <property type="project" value="UniProtKB-SubCell"/>
</dbReference>
<organism evidence="13 14">
    <name type="scientific">Duganella sacchari</name>
    <dbReference type="NCBI Taxonomy" id="551987"/>
    <lineage>
        <taxon>Bacteria</taxon>
        <taxon>Pseudomonadati</taxon>
        <taxon>Pseudomonadota</taxon>
        <taxon>Betaproteobacteria</taxon>
        <taxon>Burkholderiales</taxon>
        <taxon>Oxalobacteraceae</taxon>
        <taxon>Telluria group</taxon>
        <taxon>Duganella</taxon>
    </lineage>
</organism>
<dbReference type="SMART" id="SM00388">
    <property type="entry name" value="HisKA"/>
    <property type="match status" value="1"/>
</dbReference>
<dbReference type="InterPro" id="IPR036097">
    <property type="entry name" value="HisK_dim/P_sf"/>
</dbReference>
<dbReference type="InterPro" id="IPR050980">
    <property type="entry name" value="2C_sensor_his_kinase"/>
</dbReference>
<dbReference type="SMART" id="SM00387">
    <property type="entry name" value="HATPase_c"/>
    <property type="match status" value="1"/>
</dbReference>
<dbReference type="PRINTS" id="PR00344">
    <property type="entry name" value="BCTRLSENSOR"/>
</dbReference>
<dbReference type="STRING" id="551987.SAMN05192549_101451"/>
<feature type="transmembrane region" description="Helical" evidence="10">
    <location>
        <begin position="182"/>
        <end position="200"/>
    </location>
</feature>
<evidence type="ECO:0000256" key="6">
    <source>
        <dbReference type="ARBA" id="ARBA00022679"/>
    </source>
</evidence>
<dbReference type="Pfam" id="PF02518">
    <property type="entry name" value="HATPase_c"/>
    <property type="match status" value="1"/>
</dbReference>
<dbReference type="InterPro" id="IPR004358">
    <property type="entry name" value="Sig_transdc_His_kin-like_C"/>
</dbReference>
<dbReference type="Gene3D" id="1.10.287.130">
    <property type="match status" value="1"/>
</dbReference>
<dbReference type="SUPFAM" id="SSF55874">
    <property type="entry name" value="ATPase domain of HSP90 chaperone/DNA topoisomerase II/histidine kinase"/>
    <property type="match status" value="1"/>
</dbReference>
<evidence type="ECO:0000256" key="8">
    <source>
        <dbReference type="ARBA" id="ARBA00022777"/>
    </source>
</evidence>
<dbReference type="InterPro" id="IPR003661">
    <property type="entry name" value="HisK_dim/P_dom"/>
</dbReference>
<keyword evidence="10" id="KW-0472">Membrane</keyword>
<evidence type="ECO:0000313" key="14">
    <source>
        <dbReference type="Proteomes" id="UP000184339"/>
    </source>
</evidence>
<feature type="domain" description="HAMP" evidence="12">
    <location>
        <begin position="198"/>
        <end position="250"/>
    </location>
</feature>
<keyword evidence="6" id="KW-0808">Transferase</keyword>
<evidence type="ECO:0000313" key="13">
    <source>
        <dbReference type="EMBL" id="SHM38077.1"/>
    </source>
</evidence>
<dbReference type="SUPFAM" id="SSF47384">
    <property type="entry name" value="Homodimeric domain of signal transducing histidine kinase"/>
    <property type="match status" value="1"/>
</dbReference>
<evidence type="ECO:0000256" key="7">
    <source>
        <dbReference type="ARBA" id="ARBA00022741"/>
    </source>
</evidence>
<evidence type="ECO:0000256" key="1">
    <source>
        <dbReference type="ARBA" id="ARBA00000085"/>
    </source>
</evidence>
<comment type="catalytic activity">
    <reaction evidence="1">
        <text>ATP + protein L-histidine = ADP + protein N-phospho-L-histidine.</text>
        <dbReference type="EC" id="2.7.13.3"/>
    </reaction>
</comment>
<protein>
    <recommendedName>
        <fullName evidence="3">histidine kinase</fullName>
        <ecNumber evidence="3">2.7.13.3</ecNumber>
    </recommendedName>
</protein>
<keyword evidence="14" id="KW-1185">Reference proteome</keyword>
<dbReference type="CDD" id="cd00082">
    <property type="entry name" value="HisKA"/>
    <property type="match status" value="1"/>
</dbReference>
<evidence type="ECO:0000256" key="9">
    <source>
        <dbReference type="ARBA" id="ARBA00022840"/>
    </source>
</evidence>
<keyword evidence="10" id="KW-0812">Transmembrane</keyword>
<dbReference type="PANTHER" id="PTHR44936:SF10">
    <property type="entry name" value="SENSOR PROTEIN RSTB"/>
    <property type="match status" value="1"/>
</dbReference>
<accession>A0A1M7ICA1</accession>
<dbReference type="EC" id="2.7.13.3" evidence="3"/>
<dbReference type="InterPro" id="IPR003660">
    <property type="entry name" value="HAMP_dom"/>
</dbReference>
<evidence type="ECO:0000259" key="12">
    <source>
        <dbReference type="PROSITE" id="PS50885"/>
    </source>
</evidence>
<proteinExistence type="predicted"/>
<dbReference type="Gene3D" id="3.30.565.10">
    <property type="entry name" value="Histidine kinase-like ATPase, C-terminal domain"/>
    <property type="match status" value="1"/>
</dbReference>
<reference evidence="14" key="1">
    <citation type="submission" date="2016-11" db="EMBL/GenBank/DDBJ databases">
        <authorList>
            <person name="Varghese N."/>
            <person name="Submissions S."/>
        </authorList>
    </citation>
    <scope>NUCLEOTIDE SEQUENCE [LARGE SCALE GENOMIC DNA]</scope>
    <source>
        <strain evidence="14">Sac-22</strain>
    </source>
</reference>